<dbReference type="GO" id="GO:0006817">
    <property type="term" value="P:phosphate ion transport"/>
    <property type="evidence" value="ECO:0007669"/>
    <property type="project" value="TreeGrafter"/>
</dbReference>
<accession>A0A1L9VGU6</accession>
<feature type="domain" description="SPX" evidence="9">
    <location>
        <begin position="1"/>
        <end position="463"/>
    </location>
</feature>
<keyword evidence="4 7" id="KW-1133">Transmembrane helix</keyword>
<keyword evidence="5 7" id="KW-0472">Membrane</keyword>
<feature type="transmembrane region" description="Helical" evidence="7">
    <location>
        <begin position="766"/>
        <end position="788"/>
    </location>
</feature>
<dbReference type="PROSITE" id="PS51380">
    <property type="entry name" value="EXS"/>
    <property type="match status" value="1"/>
</dbReference>
<dbReference type="OrthoDB" id="9970435at2759"/>
<evidence type="ECO:0000259" key="8">
    <source>
        <dbReference type="PROSITE" id="PS51380"/>
    </source>
</evidence>
<evidence type="ECO:0000313" key="10">
    <source>
        <dbReference type="EMBL" id="OJJ83105.1"/>
    </source>
</evidence>
<gene>
    <name evidence="10" type="ORF">ASPGLDRAFT_58890</name>
</gene>
<feature type="transmembrane region" description="Helical" evidence="7">
    <location>
        <begin position="560"/>
        <end position="582"/>
    </location>
</feature>
<comment type="similarity">
    <text evidence="2">Belongs to the SYG1 (TC 2.A.94) family.</text>
</comment>
<dbReference type="InterPro" id="IPR004331">
    <property type="entry name" value="SPX_dom"/>
</dbReference>
<dbReference type="Pfam" id="PF03105">
    <property type="entry name" value="SPX"/>
    <property type="match status" value="1"/>
</dbReference>
<keyword evidence="11" id="KW-1185">Reference proteome</keyword>
<dbReference type="Pfam" id="PF03124">
    <property type="entry name" value="EXS"/>
    <property type="match status" value="2"/>
</dbReference>
<dbReference type="EMBL" id="KV878900">
    <property type="protein sequence ID" value="OJJ83105.1"/>
    <property type="molecule type" value="Genomic_DNA"/>
</dbReference>
<dbReference type="GO" id="GO:0016036">
    <property type="term" value="P:cellular response to phosphate starvation"/>
    <property type="evidence" value="ECO:0007669"/>
    <property type="project" value="TreeGrafter"/>
</dbReference>
<dbReference type="GeneID" id="34464610"/>
<feature type="compositionally biased region" description="Polar residues" evidence="6">
    <location>
        <begin position="84"/>
        <end position="108"/>
    </location>
</feature>
<feature type="compositionally biased region" description="Acidic residues" evidence="6">
    <location>
        <begin position="389"/>
        <end position="404"/>
    </location>
</feature>
<proteinExistence type="inferred from homology"/>
<name>A0A1L9VGU6_ASPGL</name>
<protein>
    <recommendedName>
        <fullName evidence="12">SPX domain-containing protein</fullName>
    </recommendedName>
</protein>
<feature type="domain" description="EXS" evidence="8">
    <location>
        <begin position="655"/>
        <end position="849"/>
    </location>
</feature>
<feature type="compositionally biased region" description="Basic and acidic residues" evidence="6">
    <location>
        <begin position="372"/>
        <end position="388"/>
    </location>
</feature>
<evidence type="ECO:0000313" key="11">
    <source>
        <dbReference type="Proteomes" id="UP000184300"/>
    </source>
</evidence>
<evidence type="ECO:0008006" key="12">
    <source>
        <dbReference type="Google" id="ProtNLM"/>
    </source>
</evidence>
<feature type="compositionally biased region" description="Polar residues" evidence="6">
    <location>
        <begin position="858"/>
        <end position="874"/>
    </location>
</feature>
<feature type="compositionally biased region" description="Acidic residues" evidence="6">
    <location>
        <begin position="943"/>
        <end position="953"/>
    </location>
</feature>
<evidence type="ECO:0000256" key="1">
    <source>
        <dbReference type="ARBA" id="ARBA00004141"/>
    </source>
</evidence>
<sequence>MKFAKELEQELVPEWRAKYLDYKAGKKKVKAIARSLQKASRSPYPQPNRPSSHHGHKRSLSGLTSEQTVPPTPNRPSDKRLTPTDPSQNNYPTPSARSGNNPASSGPRSTPVPRSAERQPLHSPGSRFSAAAVGSYGSILASPQHGAPTASDMASLELPDPAIDPRDDQSDKMDGDGDDKDHVHFTTSPSRPESRGPSSVSPRHVSLPSHSDKRPSIPKTPEPGATRRSQLLKRVFPHQDADPLTEKQGQFEAPPSSEVDRRQDEFFAFLDEQLEKIESFYHMKEEEASQRLQLLRRQLHIMRDQRVQEVVGAQKKFGKRKNGKKDGPNPKALTGLNGHLVKDVLTGRNRFGKNTEALAQMATTTPRTLQAQDRESITRRRDFSRRPEEEELDEAEEEDDEDSPNVDVPYRSAKRKLKHALQEFYRGLELLKGYAYLNRTAFRKINKKYDKTVQARPTLRYMSEKVNKAWFVQSEVTENLMVATEDLYARYFERGNRKPAISKLRRIDNKSGDYSSNTFRSGLLLMAGILFAIQSLVYVGQHMRSGDPTLHVHTSYLLQIYGGYFLVVFHFLLFALVCMVWTKAKINHVFVFEFDTRHALEWRQLLEWRLVLAGLYPVEFRDFFLGDMYCSQTYAMGNIELFFCLYARHWTDPPQCNSSHSRLLGFFQCLPAVWRAFQCLRRYADTRNLFPHMMNFGKYIFSVLYYATLSMYRIQRIQRFEATFITFALLNAVYTSVWDLAMDWSLGNPYAKHPLLREVLAFQQVWVYYVAMVLDVIVRFNWIFYAIFAHDLQHSAVLSFVISFSEICRRGIWTIFRVENEHCTNVLLFRASRDTPLPYDLPKPPEEPDHHRPEDVQLQEQPPSTGTTIQSSPNPEDLEQGPVPPTPAGASMRTRRGSRAAAGLSRVGSIVAAAHAQDFERRKRPDQMHPASVSQGNAQTPEDSSEEEDDPGDADAGADANRYAEDNLEDELPFGRTRTHRTHEDDE</sequence>
<evidence type="ECO:0000256" key="2">
    <source>
        <dbReference type="ARBA" id="ARBA00009665"/>
    </source>
</evidence>
<feature type="compositionally biased region" description="Basic and acidic residues" evidence="6">
    <location>
        <begin position="843"/>
        <end position="855"/>
    </location>
</feature>
<dbReference type="GO" id="GO:0005794">
    <property type="term" value="C:Golgi apparatus"/>
    <property type="evidence" value="ECO:0007669"/>
    <property type="project" value="TreeGrafter"/>
</dbReference>
<keyword evidence="3 7" id="KW-0812">Transmembrane</keyword>
<feature type="region of interest" description="Disordered" evidence="6">
    <location>
        <begin position="22"/>
        <end position="262"/>
    </location>
</feature>
<dbReference type="STRING" id="1160497.A0A1L9VGU6"/>
<dbReference type="GO" id="GO:0000822">
    <property type="term" value="F:inositol hexakisphosphate binding"/>
    <property type="evidence" value="ECO:0007669"/>
    <property type="project" value="TreeGrafter"/>
</dbReference>
<dbReference type="AlphaFoldDB" id="A0A1L9VGU6"/>
<evidence type="ECO:0000256" key="3">
    <source>
        <dbReference type="ARBA" id="ARBA00022692"/>
    </source>
</evidence>
<feature type="compositionally biased region" description="Basic and acidic residues" evidence="6">
    <location>
        <begin position="163"/>
        <end position="184"/>
    </location>
</feature>
<dbReference type="PANTHER" id="PTHR10783">
    <property type="entry name" value="XENOTROPIC AND POLYTROPIC RETROVIRUS RECEPTOR 1-RELATED"/>
    <property type="match status" value="1"/>
</dbReference>
<evidence type="ECO:0000256" key="7">
    <source>
        <dbReference type="SAM" id="Phobius"/>
    </source>
</evidence>
<comment type="subcellular location">
    <subcellularLocation>
        <location evidence="1">Membrane</location>
        <topology evidence="1">Multi-pass membrane protein</topology>
    </subcellularLocation>
</comment>
<feature type="compositionally biased region" description="Low complexity" evidence="6">
    <location>
        <begin position="188"/>
        <end position="203"/>
    </location>
</feature>
<feature type="compositionally biased region" description="Polar residues" evidence="6">
    <location>
        <begin position="361"/>
        <end position="371"/>
    </location>
</feature>
<feature type="region of interest" description="Disordered" evidence="6">
    <location>
        <begin position="918"/>
        <end position="987"/>
    </location>
</feature>
<evidence type="ECO:0000259" key="9">
    <source>
        <dbReference type="PROSITE" id="PS51382"/>
    </source>
</evidence>
<feature type="compositionally biased region" description="Basic and acidic residues" evidence="6">
    <location>
        <begin position="918"/>
        <end position="927"/>
    </location>
</feature>
<feature type="transmembrane region" description="Helical" evidence="7">
    <location>
        <begin position="724"/>
        <end position="746"/>
    </location>
</feature>
<organism evidence="10 11">
    <name type="scientific">Aspergillus glaucus CBS 516.65</name>
    <dbReference type="NCBI Taxonomy" id="1160497"/>
    <lineage>
        <taxon>Eukaryota</taxon>
        <taxon>Fungi</taxon>
        <taxon>Dikarya</taxon>
        <taxon>Ascomycota</taxon>
        <taxon>Pezizomycotina</taxon>
        <taxon>Eurotiomycetes</taxon>
        <taxon>Eurotiomycetidae</taxon>
        <taxon>Eurotiales</taxon>
        <taxon>Aspergillaceae</taxon>
        <taxon>Aspergillus</taxon>
        <taxon>Aspergillus subgen. Aspergillus</taxon>
    </lineage>
</organism>
<feature type="region of interest" description="Disordered" evidence="6">
    <location>
        <begin position="837"/>
        <end position="904"/>
    </location>
</feature>
<dbReference type="RefSeq" id="XP_022399803.1">
    <property type="nucleotide sequence ID" value="XM_022548350.1"/>
</dbReference>
<dbReference type="PANTHER" id="PTHR10783:SF103">
    <property type="entry name" value="SOLUTE CARRIER FAMILY 53 MEMBER 1"/>
    <property type="match status" value="1"/>
</dbReference>
<feature type="region of interest" description="Disordered" evidence="6">
    <location>
        <begin position="314"/>
        <end position="336"/>
    </location>
</feature>
<feature type="transmembrane region" description="Helical" evidence="7">
    <location>
        <begin position="519"/>
        <end position="539"/>
    </location>
</feature>
<dbReference type="PROSITE" id="PS51382">
    <property type="entry name" value="SPX"/>
    <property type="match status" value="1"/>
</dbReference>
<dbReference type="InterPro" id="IPR004342">
    <property type="entry name" value="EXS_C"/>
</dbReference>
<feature type="region of interest" description="Disordered" evidence="6">
    <location>
        <begin position="358"/>
        <end position="410"/>
    </location>
</feature>
<evidence type="ECO:0000256" key="5">
    <source>
        <dbReference type="ARBA" id="ARBA00023136"/>
    </source>
</evidence>
<evidence type="ECO:0000256" key="4">
    <source>
        <dbReference type="ARBA" id="ARBA00022989"/>
    </source>
</evidence>
<dbReference type="Proteomes" id="UP000184300">
    <property type="component" value="Unassembled WGS sequence"/>
</dbReference>
<dbReference type="CDD" id="cd14475">
    <property type="entry name" value="SPX_SYG1_like"/>
    <property type="match status" value="1"/>
</dbReference>
<dbReference type="GO" id="GO:0005886">
    <property type="term" value="C:plasma membrane"/>
    <property type="evidence" value="ECO:0007669"/>
    <property type="project" value="TreeGrafter"/>
</dbReference>
<dbReference type="VEuPathDB" id="FungiDB:ASPGLDRAFT_58890"/>
<reference evidence="11" key="1">
    <citation type="journal article" date="2017" name="Genome Biol.">
        <title>Comparative genomics reveals high biological diversity and specific adaptations in the industrially and medically important fungal genus Aspergillus.</title>
        <authorList>
            <person name="de Vries R.P."/>
            <person name="Riley R."/>
            <person name="Wiebenga A."/>
            <person name="Aguilar-Osorio G."/>
            <person name="Amillis S."/>
            <person name="Uchima C.A."/>
            <person name="Anderluh G."/>
            <person name="Asadollahi M."/>
            <person name="Askin M."/>
            <person name="Barry K."/>
            <person name="Battaglia E."/>
            <person name="Bayram O."/>
            <person name="Benocci T."/>
            <person name="Braus-Stromeyer S.A."/>
            <person name="Caldana C."/>
            <person name="Canovas D."/>
            <person name="Cerqueira G.C."/>
            <person name="Chen F."/>
            <person name="Chen W."/>
            <person name="Choi C."/>
            <person name="Clum A."/>
            <person name="Dos Santos R.A."/>
            <person name="Damasio A.R."/>
            <person name="Diallinas G."/>
            <person name="Emri T."/>
            <person name="Fekete E."/>
            <person name="Flipphi M."/>
            <person name="Freyberg S."/>
            <person name="Gallo A."/>
            <person name="Gournas C."/>
            <person name="Habgood R."/>
            <person name="Hainaut M."/>
            <person name="Harispe M.L."/>
            <person name="Henrissat B."/>
            <person name="Hilden K.S."/>
            <person name="Hope R."/>
            <person name="Hossain A."/>
            <person name="Karabika E."/>
            <person name="Karaffa L."/>
            <person name="Karanyi Z."/>
            <person name="Krasevec N."/>
            <person name="Kuo A."/>
            <person name="Kusch H."/>
            <person name="LaButti K."/>
            <person name="Lagendijk E.L."/>
            <person name="Lapidus A."/>
            <person name="Levasseur A."/>
            <person name="Lindquist E."/>
            <person name="Lipzen A."/>
            <person name="Logrieco A.F."/>
            <person name="MacCabe A."/>
            <person name="Maekelae M.R."/>
            <person name="Malavazi I."/>
            <person name="Melin P."/>
            <person name="Meyer V."/>
            <person name="Mielnichuk N."/>
            <person name="Miskei M."/>
            <person name="Molnar A.P."/>
            <person name="Mule G."/>
            <person name="Ngan C.Y."/>
            <person name="Orejas M."/>
            <person name="Orosz E."/>
            <person name="Ouedraogo J.P."/>
            <person name="Overkamp K.M."/>
            <person name="Park H.-S."/>
            <person name="Perrone G."/>
            <person name="Piumi F."/>
            <person name="Punt P.J."/>
            <person name="Ram A.F."/>
            <person name="Ramon A."/>
            <person name="Rauscher S."/>
            <person name="Record E."/>
            <person name="Riano-Pachon D.M."/>
            <person name="Robert V."/>
            <person name="Roehrig J."/>
            <person name="Ruller R."/>
            <person name="Salamov A."/>
            <person name="Salih N.S."/>
            <person name="Samson R.A."/>
            <person name="Sandor E."/>
            <person name="Sanguinetti M."/>
            <person name="Schuetze T."/>
            <person name="Sepcic K."/>
            <person name="Shelest E."/>
            <person name="Sherlock G."/>
            <person name="Sophianopoulou V."/>
            <person name="Squina F.M."/>
            <person name="Sun H."/>
            <person name="Susca A."/>
            <person name="Todd R.B."/>
            <person name="Tsang A."/>
            <person name="Unkles S.E."/>
            <person name="van de Wiele N."/>
            <person name="van Rossen-Uffink D."/>
            <person name="Oliveira J.V."/>
            <person name="Vesth T.C."/>
            <person name="Visser J."/>
            <person name="Yu J.-H."/>
            <person name="Zhou M."/>
            <person name="Andersen M.R."/>
            <person name="Archer D.B."/>
            <person name="Baker S.E."/>
            <person name="Benoit I."/>
            <person name="Brakhage A.A."/>
            <person name="Braus G.H."/>
            <person name="Fischer R."/>
            <person name="Frisvad J.C."/>
            <person name="Goldman G.H."/>
            <person name="Houbraken J."/>
            <person name="Oakley B."/>
            <person name="Pocsi I."/>
            <person name="Scazzocchio C."/>
            <person name="Seiboth B."/>
            <person name="vanKuyk P.A."/>
            <person name="Wortman J."/>
            <person name="Dyer P.S."/>
            <person name="Grigoriev I.V."/>
        </authorList>
    </citation>
    <scope>NUCLEOTIDE SEQUENCE [LARGE SCALE GENOMIC DNA]</scope>
    <source>
        <strain evidence="11">CBS 516.65</strain>
    </source>
</reference>
<evidence type="ECO:0000256" key="6">
    <source>
        <dbReference type="SAM" id="MobiDB-lite"/>
    </source>
</evidence>